<keyword evidence="1" id="KW-0812">Transmembrane</keyword>
<dbReference type="STRING" id="100225.SAMN05421595_0758"/>
<feature type="transmembrane region" description="Helical" evidence="1">
    <location>
        <begin position="25"/>
        <end position="47"/>
    </location>
</feature>
<evidence type="ECO:0000256" key="1">
    <source>
        <dbReference type="SAM" id="Phobius"/>
    </source>
</evidence>
<proteinExistence type="predicted"/>
<dbReference type="RefSeq" id="WP_006502997.1">
    <property type="nucleotide sequence ID" value="NZ_BAGZ01000008.1"/>
</dbReference>
<protein>
    <recommendedName>
        <fullName evidence="4">Glycosyltransferase RgtA/B/C/D-like domain-containing protein</fullName>
    </recommendedName>
</protein>
<evidence type="ECO:0000313" key="2">
    <source>
        <dbReference type="EMBL" id="GAB78242.1"/>
    </source>
</evidence>
<keyword evidence="3" id="KW-1185">Reference proteome</keyword>
<name>K6W8U0_9MICO</name>
<keyword evidence="1" id="KW-0472">Membrane</keyword>
<feature type="transmembrane region" description="Helical" evidence="1">
    <location>
        <begin position="350"/>
        <end position="369"/>
    </location>
</feature>
<feature type="transmembrane region" description="Helical" evidence="1">
    <location>
        <begin position="296"/>
        <end position="316"/>
    </location>
</feature>
<accession>K6W8U0</accession>
<organism evidence="2 3">
    <name type="scientific">Austwickia chelonae NBRC 105200</name>
    <dbReference type="NCBI Taxonomy" id="1184607"/>
    <lineage>
        <taxon>Bacteria</taxon>
        <taxon>Bacillati</taxon>
        <taxon>Actinomycetota</taxon>
        <taxon>Actinomycetes</taxon>
        <taxon>Micrococcales</taxon>
        <taxon>Dermatophilaceae</taxon>
        <taxon>Austwickia</taxon>
    </lineage>
</organism>
<feature type="transmembrane region" description="Helical" evidence="1">
    <location>
        <begin position="172"/>
        <end position="190"/>
    </location>
</feature>
<feature type="transmembrane region" description="Helical" evidence="1">
    <location>
        <begin position="210"/>
        <end position="228"/>
    </location>
</feature>
<feature type="transmembrane region" description="Helical" evidence="1">
    <location>
        <begin position="407"/>
        <end position="426"/>
    </location>
</feature>
<dbReference type="EMBL" id="BAGZ01000008">
    <property type="protein sequence ID" value="GAB78242.1"/>
    <property type="molecule type" value="Genomic_DNA"/>
</dbReference>
<comment type="caution">
    <text evidence="2">The sequence shown here is derived from an EMBL/GenBank/DDBJ whole genome shotgun (WGS) entry which is preliminary data.</text>
</comment>
<evidence type="ECO:0008006" key="4">
    <source>
        <dbReference type="Google" id="ProtNLM"/>
    </source>
</evidence>
<dbReference type="AlphaFoldDB" id="K6W8U0"/>
<reference evidence="2 3" key="1">
    <citation type="submission" date="2012-08" db="EMBL/GenBank/DDBJ databases">
        <title>Whole genome shotgun sequence of Austwickia chelonae NBRC 105200.</title>
        <authorList>
            <person name="Yoshida I."/>
            <person name="Hosoyama A."/>
            <person name="Tsuchikane K."/>
            <person name="Katsumata H."/>
            <person name="Ando Y."/>
            <person name="Ohji S."/>
            <person name="Hamada M."/>
            <person name="Tamura T."/>
            <person name="Yamazoe A."/>
            <person name="Yamazaki S."/>
            <person name="Fujita N."/>
        </authorList>
    </citation>
    <scope>NUCLEOTIDE SEQUENCE [LARGE SCALE GENOMIC DNA]</scope>
    <source>
        <strain evidence="2 3">NBRC 105200</strain>
    </source>
</reference>
<dbReference type="Proteomes" id="UP000008495">
    <property type="component" value="Unassembled WGS sequence"/>
</dbReference>
<evidence type="ECO:0000313" key="3">
    <source>
        <dbReference type="Proteomes" id="UP000008495"/>
    </source>
</evidence>
<sequence>MTTTGSPALRSAEVPVRWRKYTDPFVLTVLSVYLAARAFSALLLVVLTRYQVAVSWTGPEVNYGTIVGLWDAGWYQEIATKGYPGTLPRDPDTGELQQNPWAFYPLFPMMTRLLMAVTGAPFPITGAVLAFVLGGVAAVAMAFLLRDRIGSGSAVAAVAVWSTCAPSPVLQVAYTESLAILLLVLVLSHLDQERWWWAAGTAFLTGLARPIAVPLGLVAVVAVVMRWRARSVRPIPREEYIGMAGALGGCGLAGLTWPMIAWWGTGIRTAYTDTMATWRQGQDIVPLQPWVGISHYLFGQAGPLALAALVVLVVGVASGPWASRLGPVMRAWILAYPLYLAVVLDPGTSVFRYLLPCFPWAAIAVDAAWRGRRRRRLEERATAAEGPGTAGYGESIVETRTPSRLRLWSLTAGWVLFGLATQWWWLYELWRFVPPSDFPP</sequence>
<keyword evidence="1" id="KW-1133">Transmembrane helix</keyword>
<gene>
    <name evidence="2" type="ORF">AUCHE_08_04880</name>
</gene>
<dbReference type="eggNOG" id="COG5542">
    <property type="taxonomic scope" value="Bacteria"/>
</dbReference>
<feature type="transmembrane region" description="Helical" evidence="1">
    <location>
        <begin position="113"/>
        <end position="143"/>
    </location>
</feature>
<feature type="transmembrane region" description="Helical" evidence="1">
    <location>
        <begin position="240"/>
        <end position="263"/>
    </location>
</feature>
<feature type="transmembrane region" description="Helical" evidence="1">
    <location>
        <begin position="328"/>
        <end position="344"/>
    </location>
</feature>